<feature type="transmembrane region" description="Helical" evidence="1">
    <location>
        <begin position="70"/>
        <end position="89"/>
    </location>
</feature>
<protein>
    <submittedName>
        <fullName evidence="2">Uncharacterized protein</fullName>
    </submittedName>
</protein>
<proteinExistence type="predicted"/>
<sequence>MKKNIKLFFYASIASLIYFSILFSGVLKGANLAIASFIVELVTIPLIILQLIAAFFAIKYLVTSKSKFSYAALSILFISLMILIGMILIP</sequence>
<dbReference type="EMBL" id="FWXT01000001">
    <property type="protein sequence ID" value="SMC66294.1"/>
    <property type="molecule type" value="Genomic_DNA"/>
</dbReference>
<reference evidence="3" key="1">
    <citation type="submission" date="2017-04" db="EMBL/GenBank/DDBJ databases">
        <authorList>
            <person name="Varghese N."/>
            <person name="Submissions S."/>
        </authorList>
    </citation>
    <scope>NUCLEOTIDE SEQUENCE [LARGE SCALE GENOMIC DNA]</scope>
    <source>
        <strain evidence="3">DSM 12126</strain>
    </source>
</reference>
<evidence type="ECO:0000313" key="2">
    <source>
        <dbReference type="EMBL" id="SMC66294.1"/>
    </source>
</evidence>
<organism evidence="2 3">
    <name type="scientific">Pedobacter africanus</name>
    <dbReference type="NCBI Taxonomy" id="151894"/>
    <lineage>
        <taxon>Bacteria</taxon>
        <taxon>Pseudomonadati</taxon>
        <taxon>Bacteroidota</taxon>
        <taxon>Sphingobacteriia</taxon>
        <taxon>Sphingobacteriales</taxon>
        <taxon>Sphingobacteriaceae</taxon>
        <taxon>Pedobacter</taxon>
    </lineage>
</organism>
<accession>A0A1W2B0A0</accession>
<dbReference type="Proteomes" id="UP000192756">
    <property type="component" value="Unassembled WGS sequence"/>
</dbReference>
<keyword evidence="1" id="KW-1133">Transmembrane helix</keyword>
<dbReference type="AlphaFoldDB" id="A0A1W2B0A0"/>
<feature type="transmembrane region" description="Helical" evidence="1">
    <location>
        <begin position="7"/>
        <end position="27"/>
    </location>
</feature>
<keyword evidence="1" id="KW-0812">Transmembrane</keyword>
<evidence type="ECO:0000256" key="1">
    <source>
        <dbReference type="SAM" id="Phobius"/>
    </source>
</evidence>
<dbReference type="STRING" id="151894.SAMN04488524_1812"/>
<keyword evidence="1" id="KW-0472">Membrane</keyword>
<gene>
    <name evidence="2" type="ORF">SAMN04488524_1812</name>
</gene>
<keyword evidence="3" id="KW-1185">Reference proteome</keyword>
<evidence type="ECO:0000313" key="3">
    <source>
        <dbReference type="Proteomes" id="UP000192756"/>
    </source>
</evidence>
<name>A0A1W2B0A0_9SPHI</name>
<feature type="transmembrane region" description="Helical" evidence="1">
    <location>
        <begin position="33"/>
        <end position="58"/>
    </location>
</feature>